<comment type="caution">
    <text evidence="8">The sequence shown here is derived from an EMBL/GenBank/DDBJ whole genome shotgun (WGS) entry which is preliminary data.</text>
</comment>
<accession>A0A8J6CAL2</accession>
<feature type="transmembrane region" description="Helical" evidence="6">
    <location>
        <begin position="173"/>
        <end position="194"/>
    </location>
</feature>
<evidence type="ECO:0000256" key="1">
    <source>
        <dbReference type="ARBA" id="ARBA00004127"/>
    </source>
</evidence>
<dbReference type="AlphaFoldDB" id="A0A8J6CAL2"/>
<gene>
    <name evidence="8" type="ORF">KFE25_011373</name>
</gene>
<feature type="domain" description="CWH43-like N-terminal" evidence="7">
    <location>
        <begin position="9"/>
        <end position="228"/>
    </location>
</feature>
<evidence type="ECO:0000313" key="9">
    <source>
        <dbReference type="Proteomes" id="UP000751190"/>
    </source>
</evidence>
<comment type="subcellular location">
    <subcellularLocation>
        <location evidence="1">Endomembrane system</location>
        <topology evidence="1">Multi-pass membrane protein</topology>
    </subcellularLocation>
</comment>
<dbReference type="GO" id="GO:0012505">
    <property type="term" value="C:endomembrane system"/>
    <property type="evidence" value="ECO:0007669"/>
    <property type="project" value="UniProtKB-SubCell"/>
</dbReference>
<organism evidence="8 9">
    <name type="scientific">Diacronema lutheri</name>
    <name type="common">Unicellular marine alga</name>
    <name type="synonym">Monochrysis lutheri</name>
    <dbReference type="NCBI Taxonomy" id="2081491"/>
    <lineage>
        <taxon>Eukaryota</taxon>
        <taxon>Haptista</taxon>
        <taxon>Haptophyta</taxon>
        <taxon>Pavlovophyceae</taxon>
        <taxon>Pavlovales</taxon>
        <taxon>Pavlovaceae</taxon>
        <taxon>Diacronema</taxon>
    </lineage>
</organism>
<name>A0A8J6CAL2_DIALT</name>
<keyword evidence="4 6" id="KW-0472">Membrane</keyword>
<dbReference type="InterPro" id="IPR019402">
    <property type="entry name" value="CWH43_N"/>
</dbReference>
<feature type="transmembrane region" description="Helical" evidence="6">
    <location>
        <begin position="206"/>
        <end position="222"/>
    </location>
</feature>
<sequence length="313" mass="32709">MRVSLEHGLPALTAATAVTTIFSCYALARTNGDVPDWLHIVQISLLGCTGAERRVFQVGFVSTALLLACCIVLYVERALPRFERWLRCEIAAAAVLAIVGAAGLGLLGAVPLQRDCVACMLGGAEIQRESFVHGFGALVFFTSSWLHGLVSIHAYGRSPRHRASARLARARTLRLVFVSAPVLALPVQMAGAQLGSPRARMQVGAGHQWLAIGCMLGMYLSYADDLSHFAQRAAPRGDAERLSDADEGGGAPSDDDGWLATSGSALSERRIGVCTLPAPTEAGKLHAGAALSPRTLAGARAAASAAAGKAASR</sequence>
<feature type="transmembrane region" description="Helical" evidence="6">
    <location>
        <begin position="9"/>
        <end position="28"/>
    </location>
</feature>
<dbReference type="Proteomes" id="UP000751190">
    <property type="component" value="Unassembled WGS sequence"/>
</dbReference>
<evidence type="ECO:0000256" key="2">
    <source>
        <dbReference type="ARBA" id="ARBA00022692"/>
    </source>
</evidence>
<keyword evidence="3 6" id="KW-1133">Transmembrane helix</keyword>
<feature type="region of interest" description="Disordered" evidence="5">
    <location>
        <begin position="237"/>
        <end position="259"/>
    </location>
</feature>
<protein>
    <recommendedName>
        <fullName evidence="7">CWH43-like N-terminal domain-containing protein</fullName>
    </recommendedName>
</protein>
<evidence type="ECO:0000256" key="3">
    <source>
        <dbReference type="ARBA" id="ARBA00022989"/>
    </source>
</evidence>
<dbReference type="PROSITE" id="PS51257">
    <property type="entry name" value="PROKAR_LIPOPROTEIN"/>
    <property type="match status" value="1"/>
</dbReference>
<proteinExistence type="predicted"/>
<dbReference type="InterPro" id="IPR050911">
    <property type="entry name" value="DRAM/TMEM150_Autophagy_Mod"/>
</dbReference>
<feature type="transmembrane region" description="Helical" evidence="6">
    <location>
        <begin position="130"/>
        <end position="152"/>
    </location>
</feature>
<dbReference type="PANTHER" id="PTHR21324">
    <property type="entry name" value="FASTING-INDUCIBLE INTEGRAL MEMBRANE PROTEIN TM6P1-RELATED"/>
    <property type="match status" value="1"/>
</dbReference>
<keyword evidence="9" id="KW-1185">Reference proteome</keyword>
<dbReference type="Pfam" id="PF10277">
    <property type="entry name" value="Frag1"/>
    <property type="match status" value="1"/>
</dbReference>
<dbReference type="PANTHER" id="PTHR21324:SF2">
    <property type="entry name" value="EG:22E5.9 PROTEIN"/>
    <property type="match status" value="1"/>
</dbReference>
<reference evidence="8" key="1">
    <citation type="submission" date="2021-05" db="EMBL/GenBank/DDBJ databases">
        <title>The genome of the haptophyte Pavlova lutheri (Diacronema luteri, Pavlovales) - a model for lipid biosynthesis in eukaryotic algae.</title>
        <authorList>
            <person name="Hulatt C.J."/>
            <person name="Posewitz M.C."/>
        </authorList>
    </citation>
    <scope>NUCLEOTIDE SEQUENCE</scope>
    <source>
        <strain evidence="8">NIVA-4/92</strain>
    </source>
</reference>
<evidence type="ECO:0000313" key="8">
    <source>
        <dbReference type="EMBL" id="KAG8460598.1"/>
    </source>
</evidence>
<dbReference type="OMA" id="TIWSTIH"/>
<evidence type="ECO:0000256" key="4">
    <source>
        <dbReference type="ARBA" id="ARBA00023136"/>
    </source>
</evidence>
<evidence type="ECO:0000259" key="7">
    <source>
        <dbReference type="Pfam" id="PF10277"/>
    </source>
</evidence>
<evidence type="ECO:0000256" key="6">
    <source>
        <dbReference type="SAM" id="Phobius"/>
    </source>
</evidence>
<keyword evidence="2 6" id="KW-0812">Transmembrane</keyword>
<evidence type="ECO:0000256" key="5">
    <source>
        <dbReference type="SAM" id="MobiDB-lite"/>
    </source>
</evidence>
<dbReference type="EMBL" id="JAGTXO010000031">
    <property type="protein sequence ID" value="KAG8460598.1"/>
    <property type="molecule type" value="Genomic_DNA"/>
</dbReference>
<feature type="transmembrane region" description="Helical" evidence="6">
    <location>
        <begin position="88"/>
        <end position="110"/>
    </location>
</feature>
<dbReference type="OrthoDB" id="419575at2759"/>
<feature type="transmembrane region" description="Helical" evidence="6">
    <location>
        <begin position="55"/>
        <end position="76"/>
    </location>
</feature>